<dbReference type="EMBL" id="JAEUBE010000352">
    <property type="protein sequence ID" value="KAH3664122.1"/>
    <property type="molecule type" value="Genomic_DNA"/>
</dbReference>
<feature type="region of interest" description="Disordered" evidence="5">
    <location>
        <begin position="18"/>
        <end position="52"/>
    </location>
</feature>
<keyword evidence="3" id="KW-0862">Zinc</keyword>
<evidence type="ECO:0000256" key="5">
    <source>
        <dbReference type="SAM" id="MobiDB-lite"/>
    </source>
</evidence>
<dbReference type="PROSITE" id="PS00518">
    <property type="entry name" value="ZF_RING_1"/>
    <property type="match status" value="1"/>
</dbReference>
<feature type="region of interest" description="Disordered" evidence="5">
    <location>
        <begin position="440"/>
        <end position="464"/>
    </location>
</feature>
<dbReference type="PROSITE" id="PS50089">
    <property type="entry name" value="ZF_RING_2"/>
    <property type="match status" value="1"/>
</dbReference>
<evidence type="ECO:0000256" key="1">
    <source>
        <dbReference type="ARBA" id="ARBA00022723"/>
    </source>
</evidence>
<comment type="caution">
    <text evidence="7">The sequence shown here is derived from an EMBL/GenBank/DDBJ whole genome shotgun (WGS) entry which is preliminary data.</text>
</comment>
<dbReference type="InterPro" id="IPR013083">
    <property type="entry name" value="Znf_RING/FYVE/PHD"/>
</dbReference>
<dbReference type="RefSeq" id="XP_046060402.1">
    <property type="nucleotide sequence ID" value="XM_046205957.1"/>
</dbReference>
<keyword evidence="1" id="KW-0479">Metal-binding</keyword>
<organism evidence="7 8">
    <name type="scientific">Ogataea philodendri</name>
    <dbReference type="NCBI Taxonomy" id="1378263"/>
    <lineage>
        <taxon>Eukaryota</taxon>
        <taxon>Fungi</taxon>
        <taxon>Dikarya</taxon>
        <taxon>Ascomycota</taxon>
        <taxon>Saccharomycotina</taxon>
        <taxon>Pichiomycetes</taxon>
        <taxon>Pichiales</taxon>
        <taxon>Pichiaceae</taxon>
        <taxon>Ogataea</taxon>
    </lineage>
</organism>
<dbReference type="OrthoDB" id="1630758at2759"/>
<evidence type="ECO:0000313" key="7">
    <source>
        <dbReference type="EMBL" id="KAH3664122.1"/>
    </source>
</evidence>
<dbReference type="Proteomes" id="UP000769157">
    <property type="component" value="Unassembled WGS sequence"/>
</dbReference>
<dbReference type="InterPro" id="IPR001841">
    <property type="entry name" value="Znf_RING"/>
</dbReference>
<evidence type="ECO:0000256" key="3">
    <source>
        <dbReference type="ARBA" id="ARBA00022833"/>
    </source>
</evidence>
<evidence type="ECO:0000259" key="6">
    <source>
        <dbReference type="PROSITE" id="PS50089"/>
    </source>
</evidence>
<protein>
    <recommendedName>
        <fullName evidence="6">RING-type domain-containing protein</fullName>
    </recommendedName>
</protein>
<evidence type="ECO:0000313" key="8">
    <source>
        <dbReference type="Proteomes" id="UP000769157"/>
    </source>
</evidence>
<reference evidence="7" key="1">
    <citation type="journal article" date="2021" name="Open Biol.">
        <title>Shared evolutionary footprints suggest mitochondrial oxidative damage underlies multiple complex I losses in fungi.</title>
        <authorList>
            <person name="Schikora-Tamarit M.A."/>
            <person name="Marcet-Houben M."/>
            <person name="Nosek J."/>
            <person name="Gabaldon T."/>
        </authorList>
    </citation>
    <scope>NUCLEOTIDE SEQUENCE</scope>
    <source>
        <strain evidence="7">CBS6075</strain>
    </source>
</reference>
<evidence type="ECO:0000256" key="4">
    <source>
        <dbReference type="PROSITE-ProRule" id="PRU00175"/>
    </source>
</evidence>
<reference evidence="7" key="2">
    <citation type="submission" date="2021-01" db="EMBL/GenBank/DDBJ databases">
        <authorList>
            <person name="Schikora-Tamarit M.A."/>
        </authorList>
    </citation>
    <scope>NUCLEOTIDE SEQUENCE</scope>
    <source>
        <strain evidence="7">CBS6075</strain>
    </source>
</reference>
<gene>
    <name evidence="7" type="ORF">OGAPHI_004836</name>
</gene>
<proteinExistence type="predicted"/>
<dbReference type="SUPFAM" id="SSF57850">
    <property type="entry name" value="RING/U-box"/>
    <property type="match status" value="1"/>
</dbReference>
<keyword evidence="2 4" id="KW-0863">Zinc-finger</keyword>
<dbReference type="GeneID" id="70236801"/>
<dbReference type="PANTHER" id="PTHR10131">
    <property type="entry name" value="TNF RECEPTOR ASSOCIATED FACTOR"/>
    <property type="match status" value="1"/>
</dbReference>
<evidence type="ECO:0000256" key="2">
    <source>
        <dbReference type="ARBA" id="ARBA00022771"/>
    </source>
</evidence>
<dbReference type="AlphaFoldDB" id="A0A9P8P3E2"/>
<dbReference type="SMART" id="SM00184">
    <property type="entry name" value="RING"/>
    <property type="match status" value="1"/>
</dbReference>
<dbReference type="GO" id="GO:0008270">
    <property type="term" value="F:zinc ion binding"/>
    <property type="evidence" value="ECO:0007669"/>
    <property type="project" value="UniProtKB-KW"/>
</dbReference>
<accession>A0A9P8P3E2</accession>
<sequence length="464" mass="53387">MDSNTDMVDDSLVAQSLEDVHLTASDSPQERRGSSPRSVESTPPSTPNGYDITKELEDVPIDLRALVYISMPEHLNCPVCQLPFINPYTTICGHTFCKTCIMETIKSPLGSKCPLDRIELNYNDERPDSGETTFNDIFPAPIILSNITDDLQVRCLNEPRGCTWVGPRWQIKQHLVNNCEHTRFECDHEIDNKVCGKLTERRFLGFECPHQPLACDKCGEEVTLVTKDHHLMNECTKNLRKCLGCNLEFPEKVYESHEKYCEKIYIKCPGSQYGCEWRGSREVLHEIHTSECVFLKLSNYFEKQETKYTDLADENRMLRSQLSTILDSITQGKLTNLGYSLQLEEIMDNQSVEPFKLFDNLQEKDFIQLLMEFEVLKTDVNRLRSLVSERDLDKQLVTVLANDNVQIKDELDNHTVALTSIKQQIQFMLMDRRRLRSKFNSTESVIPSEQDSSSSTSNRFTNKL</sequence>
<dbReference type="Pfam" id="PF13923">
    <property type="entry name" value="zf-C3HC4_2"/>
    <property type="match status" value="1"/>
</dbReference>
<dbReference type="PANTHER" id="PTHR10131:SF94">
    <property type="entry name" value="TNF RECEPTOR-ASSOCIATED FACTOR 4"/>
    <property type="match status" value="1"/>
</dbReference>
<dbReference type="Gene3D" id="3.30.40.10">
    <property type="entry name" value="Zinc/RING finger domain, C3HC4 (zinc finger)"/>
    <property type="match status" value="2"/>
</dbReference>
<dbReference type="InterPro" id="IPR017907">
    <property type="entry name" value="Znf_RING_CS"/>
</dbReference>
<feature type="domain" description="RING-type" evidence="6">
    <location>
        <begin position="77"/>
        <end position="117"/>
    </location>
</feature>
<name>A0A9P8P3E2_9ASCO</name>
<dbReference type="SUPFAM" id="SSF49599">
    <property type="entry name" value="TRAF domain-like"/>
    <property type="match status" value="2"/>
</dbReference>
<keyword evidence="8" id="KW-1185">Reference proteome</keyword>